<proteinExistence type="inferred from homology"/>
<evidence type="ECO:0000259" key="3">
    <source>
        <dbReference type="SMART" id="SM00554"/>
    </source>
</evidence>
<feature type="domain" description="FAS1" evidence="3">
    <location>
        <begin position="86"/>
        <end position="196"/>
    </location>
</feature>
<dbReference type="AlphaFoldDB" id="A0A7J0F090"/>
<comment type="caution">
    <text evidence="4">The sequence shown here is derived from an EMBL/GenBank/DDBJ whole genome shotgun (WGS) entry which is preliminary data.</text>
</comment>
<feature type="compositionally biased region" description="Acidic residues" evidence="2">
    <location>
        <begin position="553"/>
        <end position="564"/>
    </location>
</feature>
<protein>
    <recommendedName>
        <fullName evidence="3">FAS1 domain-containing protein</fullName>
    </recommendedName>
</protein>
<evidence type="ECO:0000313" key="5">
    <source>
        <dbReference type="Proteomes" id="UP000585474"/>
    </source>
</evidence>
<dbReference type="PANTHER" id="PTHR33985">
    <property type="entry name" value="OS02G0491300 PROTEIN-RELATED"/>
    <property type="match status" value="1"/>
</dbReference>
<dbReference type="OrthoDB" id="2015130at2759"/>
<dbReference type="Gene3D" id="2.30.180.10">
    <property type="entry name" value="FAS1 domain"/>
    <property type="match status" value="1"/>
</dbReference>
<feature type="region of interest" description="Disordered" evidence="2">
    <location>
        <begin position="549"/>
        <end position="573"/>
    </location>
</feature>
<comment type="similarity">
    <text evidence="1">Belongs to the fasciclin-like AGP family.</text>
</comment>
<feature type="region of interest" description="Disordered" evidence="2">
    <location>
        <begin position="344"/>
        <end position="365"/>
    </location>
</feature>
<name>A0A7J0F090_9ERIC</name>
<dbReference type="SUPFAM" id="SSF82153">
    <property type="entry name" value="FAS1 domain"/>
    <property type="match status" value="2"/>
</dbReference>
<evidence type="ECO:0000313" key="4">
    <source>
        <dbReference type="EMBL" id="GFY92108.1"/>
    </source>
</evidence>
<dbReference type="SMART" id="SM00554">
    <property type="entry name" value="FAS1"/>
    <property type="match status" value="2"/>
</dbReference>
<dbReference type="PANTHER" id="PTHR33985:SF20">
    <property type="entry name" value="FAS1 DOMAIN-CONTAINING PROTEIN"/>
    <property type="match status" value="1"/>
</dbReference>
<evidence type="ECO:0000256" key="1">
    <source>
        <dbReference type="ARBA" id="ARBA00007843"/>
    </source>
</evidence>
<feature type="compositionally biased region" description="Polar residues" evidence="2">
    <location>
        <begin position="348"/>
        <end position="362"/>
    </location>
</feature>
<organism evidence="4 5">
    <name type="scientific">Actinidia rufa</name>
    <dbReference type="NCBI Taxonomy" id="165716"/>
    <lineage>
        <taxon>Eukaryota</taxon>
        <taxon>Viridiplantae</taxon>
        <taxon>Streptophyta</taxon>
        <taxon>Embryophyta</taxon>
        <taxon>Tracheophyta</taxon>
        <taxon>Spermatophyta</taxon>
        <taxon>Magnoliopsida</taxon>
        <taxon>eudicotyledons</taxon>
        <taxon>Gunneridae</taxon>
        <taxon>Pentapetalae</taxon>
        <taxon>asterids</taxon>
        <taxon>Ericales</taxon>
        <taxon>Actinidiaceae</taxon>
        <taxon>Actinidia</taxon>
    </lineage>
</organism>
<dbReference type="InterPro" id="IPR052806">
    <property type="entry name" value="Fasciclin-like_AGP"/>
</dbReference>
<dbReference type="EMBL" id="BJWL01000008">
    <property type="protein sequence ID" value="GFY92108.1"/>
    <property type="molecule type" value="Genomic_DNA"/>
</dbReference>
<gene>
    <name evidence="4" type="ORF">Acr_08g0005040</name>
</gene>
<dbReference type="Proteomes" id="UP000585474">
    <property type="component" value="Unassembled WGS sequence"/>
</dbReference>
<keyword evidence="5" id="KW-1185">Reference proteome</keyword>
<dbReference type="InterPro" id="IPR000782">
    <property type="entry name" value="FAS1_domain"/>
</dbReference>
<sequence>MPGFLLSKNQNPKCQSFHRHQLHPQSFLKLLTIFLPLFCLLSWAASTTIPPPSSTLAASYVLKSRGYSLFATLIAIGADSWDGTGTVLAPSDFAFSFAAAKFTDRRFPPPRPSAALLLRHTLKEPLTWHNLTARGNGHELLTWHTNHCVTVSKGINGNLVVGEGKKLISAVKIRHPNLYVDDHLTVHGIDDVMDPASVSNCSEPDRTAQVKSEIDRSFLDHAVRSLRRRGFGVVATAMSIKRADLITSMDITVLAPSDASLFSVDDGLRYDFLHHVLPKRHRFTDIATLSKGTAMETLSPNKTVVIGSKNGDVTVNGVAIHSSEVYHNRWIVVLSVSRSIDDAGNSEAKAQNSGNVPDSGNESGDFIGENQFAAGISSSPSPAPSYFQFPGKFSEEDAVFQYLPAEKLVPSRTGEHGQGEAGETSLRSPSLAAEFIFGQRIPGDVSVFEESSSRSPVTRCFVDSEVNTQFPNKISVSEDAGVQFPAGKSNLLRVPVRQRVQGYRPSPAAGRKHLADGVVSSISLALSEKLVQSGPSHEHNSFAKQVVKFVPSDENESGESGEPIDNDRLSTTMGLLTKEKLSAAKF</sequence>
<accession>A0A7J0F090</accession>
<reference evidence="4 5" key="1">
    <citation type="submission" date="2019-07" db="EMBL/GenBank/DDBJ databases">
        <title>De Novo Assembly of kiwifruit Actinidia rufa.</title>
        <authorList>
            <person name="Sugita-Konishi S."/>
            <person name="Sato K."/>
            <person name="Mori E."/>
            <person name="Abe Y."/>
            <person name="Kisaki G."/>
            <person name="Hamano K."/>
            <person name="Suezawa K."/>
            <person name="Otani M."/>
            <person name="Fukuda T."/>
            <person name="Manabe T."/>
            <person name="Gomi K."/>
            <person name="Tabuchi M."/>
            <person name="Akimitsu K."/>
            <person name="Kataoka I."/>
        </authorList>
    </citation>
    <scope>NUCLEOTIDE SEQUENCE [LARGE SCALE GENOMIC DNA]</scope>
    <source>
        <strain evidence="5">cv. Fuchu</strain>
    </source>
</reference>
<dbReference type="InterPro" id="IPR036378">
    <property type="entry name" value="FAS1_dom_sf"/>
</dbReference>
<feature type="domain" description="FAS1" evidence="3">
    <location>
        <begin position="252"/>
        <end position="343"/>
    </location>
</feature>
<evidence type="ECO:0000256" key="2">
    <source>
        <dbReference type="SAM" id="MobiDB-lite"/>
    </source>
</evidence>